<feature type="compositionally biased region" description="Low complexity" evidence="1">
    <location>
        <begin position="1225"/>
        <end position="1241"/>
    </location>
</feature>
<feature type="compositionally biased region" description="Acidic residues" evidence="1">
    <location>
        <begin position="844"/>
        <end position="863"/>
    </location>
</feature>
<dbReference type="PANTHER" id="PTHR12136">
    <property type="entry name" value="ENHANCED DISEASE RESISTANCE-RELATED"/>
    <property type="match status" value="1"/>
</dbReference>
<feature type="region of interest" description="Disordered" evidence="1">
    <location>
        <begin position="835"/>
        <end position="872"/>
    </location>
</feature>
<feature type="compositionally biased region" description="Gly residues" evidence="1">
    <location>
        <begin position="1335"/>
        <end position="1344"/>
    </location>
</feature>
<feature type="compositionally biased region" description="Low complexity" evidence="1">
    <location>
        <begin position="1273"/>
        <end position="1316"/>
    </location>
</feature>
<dbReference type="Proteomes" id="UP001165080">
    <property type="component" value="Unassembled WGS sequence"/>
</dbReference>
<organism evidence="3 4">
    <name type="scientific">Pleodorina starrii</name>
    <dbReference type="NCBI Taxonomy" id="330485"/>
    <lineage>
        <taxon>Eukaryota</taxon>
        <taxon>Viridiplantae</taxon>
        <taxon>Chlorophyta</taxon>
        <taxon>core chlorophytes</taxon>
        <taxon>Chlorophyceae</taxon>
        <taxon>CS clade</taxon>
        <taxon>Chlamydomonadales</taxon>
        <taxon>Volvocaceae</taxon>
        <taxon>Pleodorina</taxon>
    </lineage>
</organism>
<feature type="compositionally biased region" description="Low complexity" evidence="1">
    <location>
        <begin position="324"/>
        <end position="358"/>
    </location>
</feature>
<evidence type="ECO:0000313" key="3">
    <source>
        <dbReference type="EMBL" id="GLC52669.1"/>
    </source>
</evidence>
<proteinExistence type="predicted"/>
<keyword evidence="4" id="KW-1185">Reference proteome</keyword>
<evidence type="ECO:0000256" key="1">
    <source>
        <dbReference type="SAM" id="MobiDB-lite"/>
    </source>
</evidence>
<sequence>MASLEYAGPDESEVPLVDSDVYKATSNSDYVVIRRVRLFRSKFITYHNIDENEEDNKQWILSSQCDLVPRVAAEIREPSTKYVRPRGQWAITTLVKPKSIGTRGQPVRLFMFTLSWPTKWAAKGYTSFSFGFEGMEEARGWHKRLAECLQSLRAEKLAAAGASVGGANLASSSGAAAAAPALLHTRMSFGSAATATATGGGGAAAAGGYVRISSGSMPAVVVPTGGRKQAASGDGRAPAAAAEQQQSQPQLASPASGSFSAAEERPRRTSASAKRSLVYADTGSSSSAAAADGSLEAPAVGAASRGSSFAVASAAAAAAAGLAPPVPPQAAAAPQAQPRPAAPAQPKASLAPKALPLASLPPPPPSSSDSEGPYEELDDSMMGQGSAHPHHHHHHHHHHQFRGSAAGLAAGGGVPCRQSRGTSRGDVHHTKQRWVPYKQVNGVAIYHRPQTAGDAEAGVGGEFMVSTVVRGSPRRCLTALTSHCGNTTILGPALVQEVLQRRQAVDEKEVLRIVVQAPGLTGVICAPRELVVETVFKTDETGPTLVLMFNSCEVPARFVERKPGQQGAQGQQGGQQQQGGQSADEGDTYQSAASSGGRRSWWRRPVCARVRGGYTMAPLEEFSLDNSPEALVTCIIKVDLGGVCGERSWLRLASDLVGWTDAFLDRMLMAVTLLRDEVEQGRFVVQPLSMMATSSRVKDRDRDGSMVDLTGLAAASRSAENVLGAAAASATGVSGLGGGGGGGGGASGGGGAGGRRSGMRQGSSTAKGVGRVRSRTTETDRASLVDTAAAADGPAHLPTHISAVAAAASGGVAGGATAAAAGGAAPSAAAAEGAGTLTGAGEGEGVEGEGAEAEEYEEAEDVVSEAGPGGPGPALHSYDTMEEILARMRGLSLLDTSVWDNLHQPGKDAPFKIRGPTYLKDRKKIPAGYTRFVLGSMDVIQQPPGVMHEHVARFIPAIRQSGAPFSVVIHLVIPGTPLLGIVATFVTDRHPSQLGRPPAQPMEDEHDWEPFDFVLHKYMTGSTHVRNHMLKLIPHIADGSWMIKQSVGTTPVILGKQLRTIYYETPQYIEIDIDISANNVASYVTGLVRGATRSLVIDMGFVLEGTTPWELPEALLGTLRLYNLDIRNAKLIDVSREIPLRPPNMAPPPTPTPTPPPQPQSSQPRSLQSQQSLKYTGGPSSNAATPGGAAASEAPSSPPGGGGGGSAVPSGPLLGRVSAAVAATPTQAAAAAAGASVSGAGRLTSVGGSAGGAGGGGGGTSLPQRGGGLSGMESAPAASPALESPNGGASAGSRPSSAAQTPMGATTPMAAAAAASPPRPPPSRGLAPVSNIGAVGVGGGSPAE</sequence>
<comment type="caution">
    <text evidence="3">The sequence shown here is derived from an EMBL/GenBank/DDBJ whole genome shotgun (WGS) entry which is preliminary data.</text>
</comment>
<feature type="compositionally biased region" description="Low complexity" evidence="1">
    <location>
        <begin position="1160"/>
        <end position="1195"/>
    </location>
</feature>
<dbReference type="EMBL" id="BRXU01000006">
    <property type="protein sequence ID" value="GLC52669.1"/>
    <property type="molecule type" value="Genomic_DNA"/>
</dbReference>
<dbReference type="Pfam" id="PF07059">
    <property type="entry name" value="EDR2_C"/>
    <property type="match status" value="1"/>
</dbReference>
<dbReference type="InterPro" id="IPR045096">
    <property type="entry name" value="EDR2-like"/>
</dbReference>
<feature type="compositionally biased region" description="Gly residues" evidence="1">
    <location>
        <begin position="1248"/>
        <end position="1270"/>
    </location>
</feature>
<feature type="region of interest" description="Disordered" evidence="1">
    <location>
        <begin position="1138"/>
        <end position="1213"/>
    </location>
</feature>
<reference evidence="3 4" key="1">
    <citation type="journal article" date="2023" name="Commun. Biol.">
        <title>Reorganization of the ancestral sex-determining regions during the evolution of trioecy in Pleodorina starrii.</title>
        <authorList>
            <person name="Takahashi K."/>
            <person name="Suzuki S."/>
            <person name="Kawai-Toyooka H."/>
            <person name="Yamamoto K."/>
            <person name="Hamaji T."/>
            <person name="Ootsuki R."/>
            <person name="Yamaguchi H."/>
            <person name="Kawachi M."/>
            <person name="Higashiyama T."/>
            <person name="Nozaki H."/>
        </authorList>
    </citation>
    <scope>NUCLEOTIDE SEQUENCE [LARGE SCALE GENOMIC DNA]</scope>
    <source>
        <strain evidence="3 4">NIES-4479</strain>
    </source>
</reference>
<feature type="region of interest" description="Disordered" evidence="1">
    <location>
        <begin position="221"/>
        <end position="277"/>
    </location>
</feature>
<name>A0A9W6BIC2_9CHLO</name>
<feature type="region of interest" description="Disordered" evidence="1">
    <location>
        <begin position="324"/>
        <end position="430"/>
    </location>
</feature>
<feature type="region of interest" description="Disordered" evidence="1">
    <location>
        <begin position="1225"/>
        <end position="1344"/>
    </location>
</feature>
<feature type="compositionally biased region" description="Basic residues" evidence="1">
    <location>
        <begin position="388"/>
        <end position="401"/>
    </location>
</feature>
<feature type="compositionally biased region" description="Low complexity" evidence="1">
    <location>
        <begin position="229"/>
        <end position="258"/>
    </location>
</feature>
<dbReference type="InterPro" id="IPR009769">
    <property type="entry name" value="EDR2_C"/>
</dbReference>
<dbReference type="PANTHER" id="PTHR12136:SF41">
    <property type="entry name" value="PLECKSTRIN HOMOLOGY (PH) AND LIPID-BINDING START DOMAINS-CONTAINING PROTEIN"/>
    <property type="match status" value="1"/>
</dbReference>
<dbReference type="Gene3D" id="3.30.530.20">
    <property type="match status" value="1"/>
</dbReference>
<feature type="compositionally biased region" description="Gly residues" evidence="1">
    <location>
        <begin position="741"/>
        <end position="756"/>
    </location>
</feature>
<gene>
    <name evidence="3" type="primary">PLEST003710</name>
    <name evidence="3" type="ORF">PLESTB_000655500</name>
</gene>
<feature type="region of interest" description="Disordered" evidence="1">
    <location>
        <begin position="741"/>
        <end position="784"/>
    </location>
</feature>
<evidence type="ECO:0000313" key="4">
    <source>
        <dbReference type="Proteomes" id="UP001165080"/>
    </source>
</evidence>
<accession>A0A9W6BIC2</accession>
<evidence type="ECO:0000259" key="2">
    <source>
        <dbReference type="Pfam" id="PF07059"/>
    </source>
</evidence>
<feature type="domain" description="Protein ENHANCED DISEASE RESISTANCE 2 C-terminal" evidence="2">
    <location>
        <begin position="908"/>
        <end position="1125"/>
    </location>
</feature>
<feature type="compositionally biased region" description="Pro residues" evidence="1">
    <location>
        <begin position="1140"/>
        <end position="1159"/>
    </location>
</feature>
<dbReference type="InterPro" id="IPR023393">
    <property type="entry name" value="START-like_dom_sf"/>
</dbReference>
<protein>
    <recommendedName>
        <fullName evidence="2">Protein ENHANCED DISEASE RESISTANCE 2 C-terminal domain-containing protein</fullName>
    </recommendedName>
</protein>
<feature type="region of interest" description="Disordered" evidence="1">
    <location>
        <begin position="560"/>
        <end position="596"/>
    </location>
</feature>